<organism evidence="2 3">
    <name type="scientific">Pontibacter fetidus</name>
    <dbReference type="NCBI Taxonomy" id="2700082"/>
    <lineage>
        <taxon>Bacteria</taxon>
        <taxon>Pseudomonadati</taxon>
        <taxon>Bacteroidota</taxon>
        <taxon>Cytophagia</taxon>
        <taxon>Cytophagales</taxon>
        <taxon>Hymenobacteraceae</taxon>
        <taxon>Pontibacter</taxon>
    </lineage>
</organism>
<dbReference type="GO" id="GO:0004519">
    <property type="term" value="F:endonuclease activity"/>
    <property type="evidence" value="ECO:0007669"/>
    <property type="project" value="UniProtKB-KW"/>
</dbReference>
<reference evidence="2 3" key="1">
    <citation type="submission" date="2020-01" db="EMBL/GenBank/DDBJ databases">
        <authorList>
            <person name="Kim M.K."/>
        </authorList>
    </citation>
    <scope>NUCLEOTIDE SEQUENCE [LARGE SCALE GENOMIC DNA]</scope>
    <source>
        <strain evidence="2 3">BT213</strain>
    </source>
</reference>
<feature type="domain" description="DUF559" evidence="1">
    <location>
        <begin position="12"/>
        <end position="114"/>
    </location>
</feature>
<dbReference type="CDD" id="cd01038">
    <property type="entry name" value="Endonuclease_DUF559"/>
    <property type="match status" value="1"/>
</dbReference>
<keyword evidence="2" id="KW-0378">Hydrolase</keyword>
<dbReference type="SUPFAM" id="SSF52980">
    <property type="entry name" value="Restriction endonuclease-like"/>
    <property type="match status" value="1"/>
</dbReference>
<dbReference type="PANTHER" id="PTHR38590">
    <property type="entry name" value="BLL0828 PROTEIN"/>
    <property type="match status" value="1"/>
</dbReference>
<proteinExistence type="predicted"/>
<protein>
    <submittedName>
        <fullName evidence="2">Endonuclease domain-containing protein</fullName>
    </submittedName>
</protein>
<name>A0A6B2H3R4_9BACT</name>
<keyword evidence="3" id="KW-1185">Reference proteome</keyword>
<accession>A0A6B2H3R4</accession>
<dbReference type="EMBL" id="JAAEAA010000015">
    <property type="protein sequence ID" value="NDK56738.1"/>
    <property type="molecule type" value="Genomic_DNA"/>
</dbReference>
<dbReference type="AlphaFoldDB" id="A0A6B2H3R4"/>
<dbReference type="Gene3D" id="3.40.960.10">
    <property type="entry name" value="VSR Endonuclease"/>
    <property type="match status" value="1"/>
</dbReference>
<comment type="caution">
    <text evidence="2">The sequence shown here is derived from an EMBL/GenBank/DDBJ whole genome shotgun (WGS) entry which is preliminary data.</text>
</comment>
<dbReference type="InterPro" id="IPR007569">
    <property type="entry name" value="DUF559"/>
</dbReference>
<dbReference type="Proteomes" id="UP000478546">
    <property type="component" value="Unassembled WGS sequence"/>
</dbReference>
<evidence type="ECO:0000313" key="3">
    <source>
        <dbReference type="Proteomes" id="UP000478546"/>
    </source>
</evidence>
<keyword evidence="2" id="KW-0540">Nuclease</keyword>
<evidence type="ECO:0000313" key="2">
    <source>
        <dbReference type="EMBL" id="NDK56738.1"/>
    </source>
</evidence>
<keyword evidence="2" id="KW-0255">Endonuclease</keyword>
<dbReference type="InterPro" id="IPR047216">
    <property type="entry name" value="Endonuclease_DUF559_bact"/>
</dbReference>
<dbReference type="PANTHER" id="PTHR38590:SF1">
    <property type="entry name" value="BLL0828 PROTEIN"/>
    <property type="match status" value="1"/>
</dbReference>
<sequence>MMREHIPYKPYLKELARQLRNNSTLSEVLLWQELKGSKMLGFDFHRQKPLDNFIVDFYCSELKLAIEIDGDSHNYSFAKDTARQQQLESFEIYFLRCTDLEVKQNMPNVLRTIECWILDQQK</sequence>
<gene>
    <name evidence="2" type="ORF">GWO68_12485</name>
</gene>
<dbReference type="Pfam" id="PF04480">
    <property type="entry name" value="DUF559"/>
    <property type="match status" value="1"/>
</dbReference>
<evidence type="ECO:0000259" key="1">
    <source>
        <dbReference type="Pfam" id="PF04480"/>
    </source>
</evidence>
<dbReference type="InterPro" id="IPR011335">
    <property type="entry name" value="Restrct_endonuc-II-like"/>
</dbReference>